<evidence type="ECO:0008006" key="4">
    <source>
        <dbReference type="Google" id="ProtNLM"/>
    </source>
</evidence>
<evidence type="ECO:0000313" key="2">
    <source>
        <dbReference type="EMBL" id="OJJ98664.1"/>
    </source>
</evidence>
<keyword evidence="1" id="KW-0802">TPR repeat</keyword>
<dbReference type="OrthoDB" id="414774at2759"/>
<dbReference type="Proteomes" id="UP000184546">
    <property type="component" value="Unassembled WGS sequence"/>
</dbReference>
<feature type="repeat" description="TPR" evidence="1">
    <location>
        <begin position="33"/>
        <end position="66"/>
    </location>
</feature>
<keyword evidence="3" id="KW-1185">Reference proteome</keyword>
<dbReference type="OMA" id="HFWEMSA"/>
<dbReference type="STRING" id="690307.A0A1L9WR93"/>
<organism evidence="2 3">
    <name type="scientific">Aspergillus aculeatus (strain ATCC 16872 / CBS 172.66 / WB 5094)</name>
    <dbReference type="NCBI Taxonomy" id="690307"/>
    <lineage>
        <taxon>Eukaryota</taxon>
        <taxon>Fungi</taxon>
        <taxon>Dikarya</taxon>
        <taxon>Ascomycota</taxon>
        <taxon>Pezizomycotina</taxon>
        <taxon>Eurotiomycetes</taxon>
        <taxon>Eurotiomycetidae</taxon>
        <taxon>Eurotiales</taxon>
        <taxon>Aspergillaceae</taxon>
        <taxon>Aspergillus</taxon>
        <taxon>Aspergillus subgen. Circumdati</taxon>
    </lineage>
</organism>
<dbReference type="RefSeq" id="XP_020055004.1">
    <property type="nucleotide sequence ID" value="XM_020201401.1"/>
</dbReference>
<dbReference type="SMART" id="SM00028">
    <property type="entry name" value="TPR"/>
    <property type="match status" value="2"/>
</dbReference>
<name>A0A1L9WR93_ASPA1</name>
<protein>
    <recommendedName>
        <fullName evidence="4">MalT-like TPR region domain-containing protein</fullName>
    </recommendedName>
</protein>
<evidence type="ECO:0000313" key="3">
    <source>
        <dbReference type="Proteomes" id="UP000184546"/>
    </source>
</evidence>
<sequence length="574" mass="65075">MSEYIQASPIDHSLEYFNLGTFTRRVTTQSEAAQTWFTRGFIWSYSFNHEEAERCFEQAAVHDPNCAMAYWGYAFAAGPNYNKTWAAFDANDLQRSVPKCHRLAQLALQHLTTNPDLTPAERALITALPHRYPSPNVPKEFDSANKAYADAMRTVYNQFPEDLDVRTLFADSLMNWKPRKLYHEQTGLPIETSPVHEVRRVLEEGLATPEGKHHPGLLHMYIHLMERSATPQAALLAADHLQALVPDAGHIWHMPSHIYVLVGDYRHALHNNLQATRADDRFFSLRGGENFYSFYRLHDYHSLIYAAMLLGQSRAALEACDCMERTITEPMLRTESPRMADWLEFFCAVRVHVYIRFGMWEALKQLAVPEDQDLYCVTTTMVYYGKGIACAATGEIPAAERYRELYAQAAEKVPPTRLDFPNRIVDVLKVATAMLDGELEYRKGDYELAFRHLRRAVEMDDALLYTEPWGWMVPTRHAFAALSLEQGRVEDAARVYAEDLGLEGSLTRAHQHPNNVWALQGYHECLVKMGRQAEAGIVAQQLKVAVAAADVPIVSSCFCRRGDVGDGAAGHAQY</sequence>
<dbReference type="PROSITE" id="PS50005">
    <property type="entry name" value="TPR"/>
    <property type="match status" value="1"/>
</dbReference>
<dbReference type="InterPro" id="IPR011990">
    <property type="entry name" value="TPR-like_helical_dom_sf"/>
</dbReference>
<dbReference type="PANTHER" id="PTHR45588">
    <property type="entry name" value="TPR DOMAIN-CONTAINING PROTEIN"/>
    <property type="match status" value="1"/>
</dbReference>
<dbReference type="VEuPathDB" id="FungiDB:ASPACDRAFT_44294"/>
<accession>A0A1L9WR93</accession>
<dbReference type="SUPFAM" id="SSF48452">
    <property type="entry name" value="TPR-like"/>
    <property type="match status" value="2"/>
</dbReference>
<gene>
    <name evidence="2" type="ORF">ASPACDRAFT_44294</name>
</gene>
<dbReference type="AlphaFoldDB" id="A0A1L9WR93"/>
<evidence type="ECO:0000256" key="1">
    <source>
        <dbReference type="PROSITE-ProRule" id="PRU00339"/>
    </source>
</evidence>
<reference evidence="3" key="1">
    <citation type="journal article" date="2017" name="Genome Biol.">
        <title>Comparative genomics reveals high biological diversity and specific adaptations in the industrially and medically important fungal genus Aspergillus.</title>
        <authorList>
            <person name="de Vries R.P."/>
            <person name="Riley R."/>
            <person name="Wiebenga A."/>
            <person name="Aguilar-Osorio G."/>
            <person name="Amillis S."/>
            <person name="Uchima C.A."/>
            <person name="Anderluh G."/>
            <person name="Asadollahi M."/>
            <person name="Askin M."/>
            <person name="Barry K."/>
            <person name="Battaglia E."/>
            <person name="Bayram O."/>
            <person name="Benocci T."/>
            <person name="Braus-Stromeyer S.A."/>
            <person name="Caldana C."/>
            <person name="Canovas D."/>
            <person name="Cerqueira G.C."/>
            <person name="Chen F."/>
            <person name="Chen W."/>
            <person name="Choi C."/>
            <person name="Clum A."/>
            <person name="Dos Santos R.A."/>
            <person name="Damasio A.R."/>
            <person name="Diallinas G."/>
            <person name="Emri T."/>
            <person name="Fekete E."/>
            <person name="Flipphi M."/>
            <person name="Freyberg S."/>
            <person name="Gallo A."/>
            <person name="Gournas C."/>
            <person name="Habgood R."/>
            <person name="Hainaut M."/>
            <person name="Harispe M.L."/>
            <person name="Henrissat B."/>
            <person name="Hilden K.S."/>
            <person name="Hope R."/>
            <person name="Hossain A."/>
            <person name="Karabika E."/>
            <person name="Karaffa L."/>
            <person name="Karanyi Z."/>
            <person name="Krasevec N."/>
            <person name="Kuo A."/>
            <person name="Kusch H."/>
            <person name="LaButti K."/>
            <person name="Lagendijk E.L."/>
            <person name="Lapidus A."/>
            <person name="Levasseur A."/>
            <person name="Lindquist E."/>
            <person name="Lipzen A."/>
            <person name="Logrieco A.F."/>
            <person name="MacCabe A."/>
            <person name="Maekelae M.R."/>
            <person name="Malavazi I."/>
            <person name="Melin P."/>
            <person name="Meyer V."/>
            <person name="Mielnichuk N."/>
            <person name="Miskei M."/>
            <person name="Molnar A.P."/>
            <person name="Mule G."/>
            <person name="Ngan C.Y."/>
            <person name="Orejas M."/>
            <person name="Orosz E."/>
            <person name="Ouedraogo J.P."/>
            <person name="Overkamp K.M."/>
            <person name="Park H.-S."/>
            <person name="Perrone G."/>
            <person name="Piumi F."/>
            <person name="Punt P.J."/>
            <person name="Ram A.F."/>
            <person name="Ramon A."/>
            <person name="Rauscher S."/>
            <person name="Record E."/>
            <person name="Riano-Pachon D.M."/>
            <person name="Robert V."/>
            <person name="Roehrig J."/>
            <person name="Ruller R."/>
            <person name="Salamov A."/>
            <person name="Salih N.S."/>
            <person name="Samson R.A."/>
            <person name="Sandor E."/>
            <person name="Sanguinetti M."/>
            <person name="Schuetze T."/>
            <person name="Sepcic K."/>
            <person name="Shelest E."/>
            <person name="Sherlock G."/>
            <person name="Sophianopoulou V."/>
            <person name="Squina F.M."/>
            <person name="Sun H."/>
            <person name="Susca A."/>
            <person name="Todd R.B."/>
            <person name="Tsang A."/>
            <person name="Unkles S.E."/>
            <person name="van de Wiele N."/>
            <person name="van Rossen-Uffink D."/>
            <person name="Oliveira J.V."/>
            <person name="Vesth T.C."/>
            <person name="Visser J."/>
            <person name="Yu J.-H."/>
            <person name="Zhou M."/>
            <person name="Andersen M.R."/>
            <person name="Archer D.B."/>
            <person name="Baker S.E."/>
            <person name="Benoit I."/>
            <person name="Brakhage A.A."/>
            <person name="Braus G.H."/>
            <person name="Fischer R."/>
            <person name="Frisvad J.C."/>
            <person name="Goldman G.H."/>
            <person name="Houbraken J."/>
            <person name="Oakley B."/>
            <person name="Pocsi I."/>
            <person name="Scazzocchio C."/>
            <person name="Seiboth B."/>
            <person name="vanKuyk P.A."/>
            <person name="Wortman J."/>
            <person name="Dyer P.S."/>
            <person name="Grigoriev I.V."/>
        </authorList>
    </citation>
    <scope>NUCLEOTIDE SEQUENCE [LARGE SCALE GENOMIC DNA]</scope>
    <source>
        <strain evidence="3">ATCC 16872 / CBS 172.66 / WB 5094</strain>
    </source>
</reference>
<dbReference type="InterPro" id="IPR019734">
    <property type="entry name" value="TPR_rpt"/>
</dbReference>
<dbReference type="GeneID" id="30975215"/>
<dbReference type="EMBL" id="KV878979">
    <property type="protein sequence ID" value="OJJ98664.1"/>
    <property type="molecule type" value="Genomic_DNA"/>
</dbReference>
<dbReference type="PANTHER" id="PTHR45588:SF1">
    <property type="entry name" value="WW DOMAIN-CONTAINING PROTEIN"/>
    <property type="match status" value="1"/>
</dbReference>
<dbReference type="Gene3D" id="1.25.40.10">
    <property type="entry name" value="Tetratricopeptide repeat domain"/>
    <property type="match status" value="2"/>
</dbReference>
<proteinExistence type="predicted"/>